<gene>
    <name evidence="4" type="ORF">NFI95_09115</name>
</gene>
<keyword evidence="2" id="KW-0812">Transmembrane</keyword>
<dbReference type="Pfam" id="PF12804">
    <property type="entry name" value="NTP_transf_3"/>
    <property type="match status" value="1"/>
</dbReference>
<dbReference type="InterPro" id="IPR029044">
    <property type="entry name" value="Nucleotide-diphossugar_trans"/>
</dbReference>
<dbReference type="RefSeq" id="WP_422864093.1">
    <property type="nucleotide sequence ID" value="NZ_JAMSKV010000007.1"/>
</dbReference>
<dbReference type="Proteomes" id="UP001524587">
    <property type="component" value="Unassembled WGS sequence"/>
</dbReference>
<evidence type="ECO:0000259" key="3">
    <source>
        <dbReference type="Pfam" id="PF12804"/>
    </source>
</evidence>
<dbReference type="Gene3D" id="3.90.550.10">
    <property type="entry name" value="Spore Coat Polysaccharide Biosynthesis Protein SpsA, Chain A"/>
    <property type="match status" value="1"/>
</dbReference>
<protein>
    <submittedName>
        <fullName evidence="4">Nucleotidyltransferase family protein</fullName>
    </submittedName>
</protein>
<comment type="caution">
    <text evidence="4">The sequence shown here is derived from an EMBL/GenBank/DDBJ whole genome shotgun (WGS) entry which is preliminary data.</text>
</comment>
<dbReference type="InterPro" id="IPR025877">
    <property type="entry name" value="MobA-like_NTP_Trfase"/>
</dbReference>
<keyword evidence="5" id="KW-1185">Reference proteome</keyword>
<reference evidence="4 5" key="1">
    <citation type="submission" date="2022-06" db="EMBL/GenBank/DDBJ databases">
        <title>Endosaccharibacter gen. nov., sp. nov., endophytic bacteria isolated from sugarcane.</title>
        <authorList>
            <person name="Pitiwittayakul N."/>
            <person name="Yukphan P."/>
            <person name="Charoenyingcharoen P."/>
            <person name="Tanasupawat S."/>
        </authorList>
    </citation>
    <scope>NUCLEOTIDE SEQUENCE [LARGE SCALE GENOMIC DNA]</scope>
    <source>
        <strain evidence="4 5">KSS8</strain>
    </source>
</reference>
<keyword evidence="2" id="KW-0472">Membrane</keyword>
<evidence type="ECO:0000256" key="1">
    <source>
        <dbReference type="ARBA" id="ARBA00022842"/>
    </source>
</evidence>
<dbReference type="EMBL" id="JAMSKV010000007">
    <property type="protein sequence ID" value="MCQ8278610.1"/>
    <property type="molecule type" value="Genomic_DNA"/>
</dbReference>
<accession>A0ABT1W8A5</accession>
<sequence length="256" mass="27202">MTTAIVLAGSRGGRPDPMAVAAGLSHKALLAVGGEPMLSRVIRAVRGCPGIDRIVVCADGAENLLANCPGTEGVLGRPQSPSPSLSVAAMLAEFGAPLLITTADHALLTPEMLAHLLHHAPAGADVAAGVATEAVVMAAFPDTRRTWLRFRDGRVSGCNLFLLRTPHADGVLRFWRRVEESRKRPVRIARLIGLRALFLYATGLGTLPAMLRVLGRRVGAKLAVVTLPFADAAIDVDKPGDLALVRRIVTERDRKR</sequence>
<feature type="domain" description="MobA-like NTP transferase" evidence="3">
    <location>
        <begin position="4"/>
        <end position="132"/>
    </location>
</feature>
<organism evidence="4 5">
    <name type="scientific">Endosaccharibacter trunci</name>
    <dbReference type="NCBI Taxonomy" id="2812733"/>
    <lineage>
        <taxon>Bacteria</taxon>
        <taxon>Pseudomonadati</taxon>
        <taxon>Pseudomonadota</taxon>
        <taxon>Alphaproteobacteria</taxon>
        <taxon>Acetobacterales</taxon>
        <taxon>Acetobacteraceae</taxon>
        <taxon>Endosaccharibacter</taxon>
    </lineage>
</organism>
<proteinExistence type="predicted"/>
<feature type="transmembrane region" description="Helical" evidence="2">
    <location>
        <begin position="192"/>
        <end position="211"/>
    </location>
</feature>
<keyword evidence="2" id="KW-1133">Transmembrane helix</keyword>
<name>A0ABT1W8A5_9PROT</name>
<evidence type="ECO:0000313" key="5">
    <source>
        <dbReference type="Proteomes" id="UP001524587"/>
    </source>
</evidence>
<dbReference type="SUPFAM" id="SSF53448">
    <property type="entry name" value="Nucleotide-diphospho-sugar transferases"/>
    <property type="match status" value="1"/>
</dbReference>
<keyword evidence="1" id="KW-0460">Magnesium</keyword>
<evidence type="ECO:0000313" key="4">
    <source>
        <dbReference type="EMBL" id="MCQ8278610.1"/>
    </source>
</evidence>
<evidence type="ECO:0000256" key="2">
    <source>
        <dbReference type="SAM" id="Phobius"/>
    </source>
</evidence>